<dbReference type="Pfam" id="PF05199">
    <property type="entry name" value="GMC_oxred_C"/>
    <property type="match status" value="1"/>
</dbReference>
<evidence type="ECO:0000256" key="3">
    <source>
        <dbReference type="ARBA" id="ARBA00022630"/>
    </source>
</evidence>
<dbReference type="RefSeq" id="WP_263228877.1">
    <property type="nucleotide sequence ID" value="NZ_CP106793.1"/>
</dbReference>
<dbReference type="PANTHER" id="PTHR11552:SF147">
    <property type="entry name" value="CHOLINE DEHYDROGENASE, MITOCHONDRIAL"/>
    <property type="match status" value="1"/>
</dbReference>
<evidence type="ECO:0000256" key="1">
    <source>
        <dbReference type="ARBA" id="ARBA00001974"/>
    </source>
</evidence>
<dbReference type="Pfam" id="PF00732">
    <property type="entry name" value="GMC_oxred_N"/>
    <property type="match status" value="1"/>
</dbReference>
<dbReference type="InterPro" id="IPR000172">
    <property type="entry name" value="GMC_OxRdtase_N"/>
</dbReference>
<name>A0ABY6E070_9ACTN</name>
<dbReference type="EMBL" id="CP106793">
    <property type="protein sequence ID" value="UXY18651.1"/>
    <property type="molecule type" value="Genomic_DNA"/>
</dbReference>
<keyword evidence="3 5" id="KW-0285">Flavoprotein</keyword>
<evidence type="ECO:0000259" key="7">
    <source>
        <dbReference type="PROSITE" id="PS00624"/>
    </source>
</evidence>
<dbReference type="Gene3D" id="3.50.50.60">
    <property type="entry name" value="FAD/NAD(P)-binding domain"/>
    <property type="match status" value="1"/>
</dbReference>
<dbReference type="PROSITE" id="PS00624">
    <property type="entry name" value="GMC_OXRED_2"/>
    <property type="match status" value="1"/>
</dbReference>
<dbReference type="SUPFAM" id="SSF54373">
    <property type="entry name" value="FAD-linked reductases, C-terminal domain"/>
    <property type="match status" value="1"/>
</dbReference>
<dbReference type="Gene3D" id="3.30.560.10">
    <property type="entry name" value="Glucose Oxidase, domain 3"/>
    <property type="match status" value="1"/>
</dbReference>
<dbReference type="PANTHER" id="PTHR11552">
    <property type="entry name" value="GLUCOSE-METHANOL-CHOLINE GMC OXIDOREDUCTASE"/>
    <property type="match status" value="1"/>
</dbReference>
<evidence type="ECO:0000256" key="5">
    <source>
        <dbReference type="RuleBase" id="RU003968"/>
    </source>
</evidence>
<dbReference type="SUPFAM" id="SSF51905">
    <property type="entry name" value="FAD/NAD(P)-binding domain"/>
    <property type="match status" value="1"/>
</dbReference>
<dbReference type="InterPro" id="IPR012132">
    <property type="entry name" value="GMC_OxRdtase"/>
</dbReference>
<keyword evidence="9" id="KW-1185">Reference proteome</keyword>
<organism evidence="8 9">
    <name type="scientific">Streptomyces cynarae</name>
    <dbReference type="NCBI Taxonomy" id="2981134"/>
    <lineage>
        <taxon>Bacteria</taxon>
        <taxon>Bacillati</taxon>
        <taxon>Actinomycetota</taxon>
        <taxon>Actinomycetes</taxon>
        <taxon>Kitasatosporales</taxon>
        <taxon>Streptomycetaceae</taxon>
        <taxon>Streptomyces</taxon>
    </lineage>
</organism>
<sequence length="509" mass="54903">MSRFDYVIVGAGSAGCVLADRLSADGTAQVLLVEAGTGTPETRPEVQVPILFPRLFGGELDWNFTTVPQPGLADRSIPIPRGKAVGGSSVINAQLWTRGHRADYDAWAEAGLTGWSHADLQPYFERAEQRVSLAGLRHPLPVTPAFVDACARLGHAPAAEVQEGHLLARATHRDGLRHSSADAYLAPSRERPNLTVLADTFVRRVLFEGTRAVGIEIEGESGTETLRAEREVILSAGAVGSPHLLLLSGVGPAEELTRHGVPVVRDLSTVGRDLTDHLLVPLAFEAQGFRSPGANTTSEQITQYLQDRYGTLDSIISEALLFLRTREELEAPDIEVVHLVVPLGEHQRPTAHGLALGVILLRPRSRGAITLRSADPHDAPLIDPRYLTDEAGHDLETLVAGVREAQRVLRQPDFAQWVGKPLTDGALSEDLDDVTAYIRATGGSIHHLVSTCRMGTDERSVVDPTFAVRGLTGLRVVDASAMPSIVRAHTHAPVTMLAERAADVLLQQR</sequence>
<proteinExistence type="inferred from homology"/>
<feature type="domain" description="Glucose-methanol-choline oxidoreductase N-terminal" evidence="6">
    <location>
        <begin position="82"/>
        <end position="105"/>
    </location>
</feature>
<feature type="domain" description="Glucose-methanol-choline oxidoreductase N-terminal" evidence="7">
    <location>
        <begin position="237"/>
        <end position="251"/>
    </location>
</feature>
<evidence type="ECO:0000259" key="6">
    <source>
        <dbReference type="PROSITE" id="PS00623"/>
    </source>
</evidence>
<dbReference type="PROSITE" id="PS00623">
    <property type="entry name" value="GMC_OXRED_1"/>
    <property type="match status" value="1"/>
</dbReference>
<protein>
    <submittedName>
        <fullName evidence="8">GMC family oxidoreductase N-terminal domain-containing protein</fullName>
    </submittedName>
</protein>
<dbReference type="Proteomes" id="UP001061298">
    <property type="component" value="Chromosome"/>
</dbReference>
<comment type="cofactor">
    <cofactor evidence="1">
        <name>FAD</name>
        <dbReference type="ChEBI" id="CHEBI:57692"/>
    </cofactor>
</comment>
<evidence type="ECO:0000256" key="4">
    <source>
        <dbReference type="ARBA" id="ARBA00022827"/>
    </source>
</evidence>
<reference evidence="8" key="1">
    <citation type="submission" date="2022-10" db="EMBL/GenBank/DDBJ databases">
        <authorList>
            <person name="Mo P."/>
        </authorList>
    </citation>
    <scope>NUCLEOTIDE SEQUENCE</scope>
    <source>
        <strain evidence="8">HUAS 13-4</strain>
    </source>
</reference>
<evidence type="ECO:0000313" key="8">
    <source>
        <dbReference type="EMBL" id="UXY18651.1"/>
    </source>
</evidence>
<dbReference type="InterPro" id="IPR007867">
    <property type="entry name" value="GMC_OxRtase_C"/>
</dbReference>
<keyword evidence="4 5" id="KW-0274">FAD</keyword>
<dbReference type="PIRSF" id="PIRSF000137">
    <property type="entry name" value="Alcohol_oxidase"/>
    <property type="match status" value="1"/>
</dbReference>
<evidence type="ECO:0000256" key="2">
    <source>
        <dbReference type="ARBA" id="ARBA00010790"/>
    </source>
</evidence>
<dbReference type="PROSITE" id="PS51257">
    <property type="entry name" value="PROKAR_LIPOPROTEIN"/>
    <property type="match status" value="1"/>
</dbReference>
<gene>
    <name evidence="8" type="ORF">N8I84_07860</name>
</gene>
<comment type="similarity">
    <text evidence="2 5">Belongs to the GMC oxidoreductase family.</text>
</comment>
<evidence type="ECO:0000313" key="9">
    <source>
        <dbReference type="Proteomes" id="UP001061298"/>
    </source>
</evidence>
<dbReference type="InterPro" id="IPR036188">
    <property type="entry name" value="FAD/NAD-bd_sf"/>
</dbReference>
<accession>A0ABY6E070</accession>